<dbReference type="AlphaFoldDB" id="A0A919C7I9"/>
<dbReference type="RefSeq" id="WP_189821255.1">
    <property type="nucleotide sequence ID" value="NZ_BMVC01000001.1"/>
</dbReference>
<evidence type="ECO:0000313" key="3">
    <source>
        <dbReference type="EMBL" id="GHC80899.1"/>
    </source>
</evidence>
<name>A0A919C7I9_9ACTN</name>
<dbReference type="InterPro" id="IPR013538">
    <property type="entry name" value="ASHA1/2-like_C"/>
</dbReference>
<comment type="caution">
    <text evidence="3">The sequence shown here is derived from an EMBL/GenBank/DDBJ whole genome shotgun (WGS) entry which is preliminary data.</text>
</comment>
<reference evidence="3" key="2">
    <citation type="submission" date="2020-09" db="EMBL/GenBank/DDBJ databases">
        <authorList>
            <person name="Sun Q."/>
            <person name="Ohkuma M."/>
        </authorList>
    </citation>
    <scope>NUCLEOTIDE SEQUENCE</scope>
    <source>
        <strain evidence="3">JCM 4637</strain>
    </source>
</reference>
<protein>
    <recommendedName>
        <fullName evidence="2">Activator of Hsp90 ATPase homologue 1/2-like C-terminal domain-containing protein</fullName>
    </recommendedName>
</protein>
<dbReference type="EMBL" id="BMVC01000001">
    <property type="protein sequence ID" value="GHC80899.1"/>
    <property type="molecule type" value="Genomic_DNA"/>
</dbReference>
<evidence type="ECO:0000313" key="4">
    <source>
        <dbReference type="Proteomes" id="UP000638353"/>
    </source>
</evidence>
<organism evidence="3 4">
    <name type="scientific">Streptomyces finlayi</name>
    <dbReference type="NCBI Taxonomy" id="67296"/>
    <lineage>
        <taxon>Bacteria</taxon>
        <taxon>Bacillati</taxon>
        <taxon>Actinomycetota</taxon>
        <taxon>Actinomycetes</taxon>
        <taxon>Kitasatosporales</taxon>
        <taxon>Streptomycetaceae</taxon>
        <taxon>Streptomyces</taxon>
    </lineage>
</organism>
<proteinExistence type="inferred from homology"/>
<dbReference type="Proteomes" id="UP000638353">
    <property type="component" value="Unassembled WGS sequence"/>
</dbReference>
<comment type="similarity">
    <text evidence="1">Belongs to the AHA1 family.</text>
</comment>
<evidence type="ECO:0000256" key="1">
    <source>
        <dbReference type="ARBA" id="ARBA00006817"/>
    </source>
</evidence>
<accession>A0A919C7I9</accession>
<reference evidence="3" key="1">
    <citation type="journal article" date="2014" name="Int. J. Syst. Evol. Microbiol.">
        <title>Complete genome sequence of Corynebacterium casei LMG S-19264T (=DSM 44701T), isolated from a smear-ripened cheese.</title>
        <authorList>
            <consortium name="US DOE Joint Genome Institute (JGI-PGF)"/>
            <person name="Walter F."/>
            <person name="Albersmeier A."/>
            <person name="Kalinowski J."/>
            <person name="Ruckert C."/>
        </authorList>
    </citation>
    <scope>NUCLEOTIDE SEQUENCE</scope>
    <source>
        <strain evidence="3">JCM 4637</strain>
    </source>
</reference>
<feature type="domain" description="Activator of Hsp90 ATPase homologue 1/2-like C-terminal" evidence="2">
    <location>
        <begin position="32"/>
        <end position="146"/>
    </location>
</feature>
<evidence type="ECO:0000259" key="2">
    <source>
        <dbReference type="Pfam" id="PF08327"/>
    </source>
</evidence>
<dbReference type="Gene3D" id="3.30.530.20">
    <property type="match status" value="1"/>
</dbReference>
<dbReference type="Pfam" id="PF08327">
    <property type="entry name" value="AHSA1"/>
    <property type="match status" value="1"/>
</dbReference>
<gene>
    <name evidence="3" type="ORF">GCM10010334_08280</name>
</gene>
<dbReference type="InterPro" id="IPR023393">
    <property type="entry name" value="START-like_dom_sf"/>
</dbReference>
<dbReference type="SUPFAM" id="SSF55961">
    <property type="entry name" value="Bet v1-like"/>
    <property type="match status" value="1"/>
</dbReference>
<sequence length="171" mass="19109">MTAATTSVPYGTAEPRPGNACFLRYELPLGSPLDHVWAAVATPAGLSQWLALPDPWEPKLGASLTLHWQYEGSPFTEDGRITAWDPGRVAEYTTSINGRTRFHLEPNGPDATTLRFTNELRDLPASDLPSRLAGWHVHFEFLTQALAGTPYDWSAWSLDRFHELLAEYESR</sequence>